<evidence type="ECO:0000313" key="8">
    <source>
        <dbReference type="Proteomes" id="UP001196068"/>
    </source>
</evidence>
<reference evidence="7" key="2">
    <citation type="journal article" date="2021" name="Syst. Appl. Microbiol.">
        <title>Roseomonas hellenica sp. nov., isolated from roots of wild-growing Alkanna tinctoria.</title>
        <authorList>
            <person name="Rat A."/>
            <person name="Naranjo H.D."/>
            <person name="Lebbe L."/>
            <person name="Cnockaert M."/>
            <person name="Krigas N."/>
            <person name="Grigoriadou K."/>
            <person name="Maloupa E."/>
            <person name="Willems A."/>
        </authorList>
    </citation>
    <scope>NUCLEOTIDE SEQUENCE</scope>
    <source>
        <strain evidence="7">LMG 28251</strain>
    </source>
</reference>
<dbReference type="PANTHER" id="PTHR10695:SF46">
    <property type="entry name" value="BIFUNCTIONAL COENZYME A SYNTHASE-RELATED"/>
    <property type="match status" value="1"/>
</dbReference>
<dbReference type="HAMAP" id="MF_00376">
    <property type="entry name" value="Dephospho_CoA_kinase"/>
    <property type="match status" value="1"/>
</dbReference>
<proteinExistence type="inferred from homology"/>
<keyword evidence="4 5" id="KW-0173">Coenzyme A biosynthesis</keyword>
<keyword evidence="5" id="KW-0963">Cytoplasm</keyword>
<dbReference type="GO" id="GO:0005524">
    <property type="term" value="F:ATP binding"/>
    <property type="evidence" value="ECO:0007669"/>
    <property type="project" value="UniProtKB-UniRule"/>
</dbReference>
<comment type="caution">
    <text evidence="7">The sequence shown here is derived from an EMBL/GenBank/DDBJ whole genome shotgun (WGS) entry which is preliminary data.</text>
</comment>
<dbReference type="RefSeq" id="WP_211875359.1">
    <property type="nucleotide sequence ID" value="NZ_JAAEDH010000019.1"/>
</dbReference>
<keyword evidence="5 7" id="KW-0418">Kinase</keyword>
<dbReference type="InterPro" id="IPR001977">
    <property type="entry name" value="Depp_CoAkinase"/>
</dbReference>
<evidence type="ECO:0000256" key="6">
    <source>
        <dbReference type="NCBIfam" id="TIGR00152"/>
    </source>
</evidence>
<evidence type="ECO:0000256" key="5">
    <source>
        <dbReference type="HAMAP-Rule" id="MF_00376"/>
    </source>
</evidence>
<evidence type="ECO:0000313" key="7">
    <source>
        <dbReference type="EMBL" id="MBR0656491.1"/>
    </source>
</evidence>
<comment type="function">
    <text evidence="5">Catalyzes the phosphorylation of the 3'-hydroxyl group of dephosphocoenzyme A to form coenzyme A.</text>
</comment>
<dbReference type="GO" id="GO:0004140">
    <property type="term" value="F:dephospho-CoA kinase activity"/>
    <property type="evidence" value="ECO:0007669"/>
    <property type="project" value="UniProtKB-UniRule"/>
</dbReference>
<dbReference type="GO" id="GO:0015937">
    <property type="term" value="P:coenzyme A biosynthetic process"/>
    <property type="evidence" value="ECO:0007669"/>
    <property type="project" value="UniProtKB-UniRule"/>
</dbReference>
<comment type="pathway">
    <text evidence="5">Cofactor biosynthesis; coenzyme A biosynthesis; CoA from (R)-pantothenate: step 5/5.</text>
</comment>
<reference evidence="7" key="1">
    <citation type="submission" date="2020-01" db="EMBL/GenBank/DDBJ databases">
        <authorList>
            <person name="Rat A."/>
        </authorList>
    </citation>
    <scope>NUCLEOTIDE SEQUENCE</scope>
    <source>
        <strain evidence="7">LMG 28251</strain>
    </source>
</reference>
<comment type="subcellular location">
    <subcellularLocation>
        <location evidence="5">Cytoplasm</location>
    </subcellularLocation>
</comment>
<keyword evidence="2 5" id="KW-0547">Nucleotide-binding</keyword>
<evidence type="ECO:0000256" key="4">
    <source>
        <dbReference type="ARBA" id="ARBA00022993"/>
    </source>
</evidence>
<dbReference type="GO" id="GO:0005737">
    <property type="term" value="C:cytoplasm"/>
    <property type="evidence" value="ECO:0007669"/>
    <property type="project" value="UniProtKB-SubCell"/>
</dbReference>
<accession>A0AAF1JXU8</accession>
<evidence type="ECO:0000256" key="2">
    <source>
        <dbReference type="ARBA" id="ARBA00022741"/>
    </source>
</evidence>
<keyword evidence="8" id="KW-1185">Reference proteome</keyword>
<keyword evidence="5 7" id="KW-0808">Transferase</keyword>
<dbReference type="Proteomes" id="UP001196068">
    <property type="component" value="Unassembled WGS sequence"/>
</dbReference>
<comment type="similarity">
    <text evidence="1 5">Belongs to the CoaE family.</text>
</comment>
<dbReference type="EMBL" id="JAAEDH010000019">
    <property type="protein sequence ID" value="MBR0656491.1"/>
    <property type="molecule type" value="Genomic_DNA"/>
</dbReference>
<dbReference type="CDD" id="cd02022">
    <property type="entry name" value="DPCK"/>
    <property type="match status" value="1"/>
</dbReference>
<name>A0AAF1JXU8_9PROT</name>
<protein>
    <recommendedName>
        <fullName evidence="5 6">Dephospho-CoA kinase</fullName>
        <ecNumber evidence="5 6">2.7.1.24</ecNumber>
    </recommendedName>
    <alternativeName>
        <fullName evidence="5">Dephosphocoenzyme A kinase</fullName>
    </alternativeName>
</protein>
<sequence length="195" mass="21346">MIILGLTGGIGMGKSTAATMFRRLRVPVFDADATVHALQAPGGRAVAAIARAFPGTVARGAIDRESLRAAVIGKAEAMTTLERIIHPLVRDAERRFLAAARRRGTRLVVLDIPLLLETGGQRRVDAVLVVTAPAAVQRARVLRRPGMTPSRFAAILARQMPDSEKRRRADHLLHSGLNKHMTQTSIRRLVRRYRA</sequence>
<dbReference type="PROSITE" id="PS51219">
    <property type="entry name" value="DPCK"/>
    <property type="match status" value="1"/>
</dbReference>
<evidence type="ECO:0000256" key="1">
    <source>
        <dbReference type="ARBA" id="ARBA00009018"/>
    </source>
</evidence>
<feature type="binding site" evidence="5">
    <location>
        <begin position="11"/>
        <end position="16"/>
    </location>
    <ligand>
        <name>ATP</name>
        <dbReference type="ChEBI" id="CHEBI:30616"/>
    </ligand>
</feature>
<gene>
    <name evidence="5" type="primary">coaE</name>
    <name evidence="7" type="ORF">GXW79_15530</name>
</gene>
<dbReference type="NCBIfam" id="TIGR00152">
    <property type="entry name" value="dephospho-CoA kinase"/>
    <property type="match status" value="1"/>
</dbReference>
<dbReference type="AlphaFoldDB" id="A0AAF1JXU8"/>
<comment type="catalytic activity">
    <reaction evidence="5">
        <text>3'-dephospho-CoA + ATP = ADP + CoA + H(+)</text>
        <dbReference type="Rhea" id="RHEA:18245"/>
        <dbReference type="ChEBI" id="CHEBI:15378"/>
        <dbReference type="ChEBI" id="CHEBI:30616"/>
        <dbReference type="ChEBI" id="CHEBI:57287"/>
        <dbReference type="ChEBI" id="CHEBI:57328"/>
        <dbReference type="ChEBI" id="CHEBI:456216"/>
        <dbReference type="EC" id="2.7.1.24"/>
    </reaction>
</comment>
<keyword evidence="3 5" id="KW-0067">ATP-binding</keyword>
<dbReference type="Pfam" id="PF01121">
    <property type="entry name" value="CoaE"/>
    <property type="match status" value="1"/>
</dbReference>
<dbReference type="InterPro" id="IPR027417">
    <property type="entry name" value="P-loop_NTPase"/>
</dbReference>
<evidence type="ECO:0000256" key="3">
    <source>
        <dbReference type="ARBA" id="ARBA00022840"/>
    </source>
</evidence>
<dbReference type="EC" id="2.7.1.24" evidence="5 6"/>
<dbReference type="PANTHER" id="PTHR10695">
    <property type="entry name" value="DEPHOSPHO-COA KINASE-RELATED"/>
    <property type="match status" value="1"/>
</dbReference>
<dbReference type="Gene3D" id="3.40.50.300">
    <property type="entry name" value="P-loop containing nucleotide triphosphate hydrolases"/>
    <property type="match status" value="1"/>
</dbReference>
<dbReference type="SUPFAM" id="SSF52540">
    <property type="entry name" value="P-loop containing nucleoside triphosphate hydrolases"/>
    <property type="match status" value="1"/>
</dbReference>
<organism evidence="7 8">
    <name type="scientific">Plastoroseomonas arctica</name>
    <dbReference type="NCBI Taxonomy" id="1509237"/>
    <lineage>
        <taxon>Bacteria</taxon>
        <taxon>Pseudomonadati</taxon>
        <taxon>Pseudomonadota</taxon>
        <taxon>Alphaproteobacteria</taxon>
        <taxon>Acetobacterales</taxon>
        <taxon>Acetobacteraceae</taxon>
        <taxon>Plastoroseomonas</taxon>
    </lineage>
</organism>